<dbReference type="PANTHER" id="PTHR24045">
    <property type="match status" value="1"/>
</dbReference>
<dbReference type="InterPro" id="IPR047141">
    <property type="entry name" value="Stealth"/>
</dbReference>
<dbReference type="EMBL" id="VSSQ01016066">
    <property type="protein sequence ID" value="MPM57047.1"/>
    <property type="molecule type" value="Genomic_DNA"/>
</dbReference>
<name>A0A645AV93_9ZZZZ</name>
<comment type="caution">
    <text evidence="4">The sequence shown here is derived from an EMBL/GenBank/DDBJ whole genome shotgun (WGS) entry which is preliminary data.</text>
</comment>
<evidence type="ECO:0000259" key="3">
    <source>
        <dbReference type="Pfam" id="PF11380"/>
    </source>
</evidence>
<evidence type="ECO:0000256" key="2">
    <source>
        <dbReference type="ARBA" id="ARBA00022679"/>
    </source>
</evidence>
<evidence type="ECO:0000313" key="4">
    <source>
        <dbReference type="EMBL" id="MPM57047.1"/>
    </source>
</evidence>
<evidence type="ECO:0000256" key="1">
    <source>
        <dbReference type="ARBA" id="ARBA00007583"/>
    </source>
</evidence>
<feature type="domain" description="Stealth protein CR2 conserved region 2" evidence="3">
    <location>
        <begin position="42"/>
        <end position="142"/>
    </location>
</feature>
<dbReference type="PANTHER" id="PTHR24045:SF0">
    <property type="entry name" value="N-ACETYLGLUCOSAMINE-1-PHOSPHOTRANSFERASE SUBUNITS ALPHA_BETA"/>
    <property type="match status" value="1"/>
</dbReference>
<dbReference type="GO" id="GO:0005794">
    <property type="term" value="C:Golgi apparatus"/>
    <property type="evidence" value="ECO:0007669"/>
    <property type="project" value="TreeGrafter"/>
</dbReference>
<proteinExistence type="inferred from homology"/>
<protein>
    <recommendedName>
        <fullName evidence="3">Stealth protein CR2 conserved region 2 domain-containing protein</fullName>
    </recommendedName>
</protein>
<gene>
    <name evidence="4" type="ORF">SDC9_103865</name>
</gene>
<sequence length="333" mass="39311">MEDTIDFVVLWVDDSDEQWKREFAVYKHEATMTDNESIGSIRYEEHGMLPYWFRGIEKFTPWVRKVHFVTNGQLPKWLNLSHPKLHFVKHADFIEHKYLPLFNANPIENNIYRINGLSEKFVYFNDDMYIIAPTPQSFFFENGLPRDAAIMTKIKRDSGSTYLSCIANDVELINRKFNKNIALLKNPAKWLSLKYGFRQFIHPWWLIPSPKFPGFKNHHSAQPFLKSVFEKVWAVYRNELNEANTRRFRSLKDLDQCLFKYWQFASGNFSPAPLRRDRAYFDIKSETPEILRCVLGQRSKLICINDADGAEEDYCMVKEAFDAILGEKSSYEL</sequence>
<accession>A0A645AV93</accession>
<dbReference type="InterPro" id="IPR021520">
    <property type="entry name" value="Stealth_CR2"/>
</dbReference>
<dbReference type="GO" id="GO:0016772">
    <property type="term" value="F:transferase activity, transferring phosphorus-containing groups"/>
    <property type="evidence" value="ECO:0007669"/>
    <property type="project" value="InterPro"/>
</dbReference>
<dbReference type="Pfam" id="PF11380">
    <property type="entry name" value="Stealth_CR2"/>
    <property type="match status" value="1"/>
</dbReference>
<keyword evidence="2" id="KW-0808">Transferase</keyword>
<comment type="similarity">
    <text evidence="1">Belongs to the stealth family.</text>
</comment>
<dbReference type="AlphaFoldDB" id="A0A645AV93"/>
<reference evidence="4" key="1">
    <citation type="submission" date="2019-08" db="EMBL/GenBank/DDBJ databases">
        <authorList>
            <person name="Kucharzyk K."/>
            <person name="Murdoch R.W."/>
            <person name="Higgins S."/>
            <person name="Loffler F."/>
        </authorList>
    </citation>
    <scope>NUCLEOTIDE SEQUENCE</scope>
</reference>
<organism evidence="4">
    <name type="scientific">bioreactor metagenome</name>
    <dbReference type="NCBI Taxonomy" id="1076179"/>
    <lineage>
        <taxon>unclassified sequences</taxon>
        <taxon>metagenomes</taxon>
        <taxon>ecological metagenomes</taxon>
    </lineage>
</organism>